<dbReference type="PANTHER" id="PTHR14152">
    <property type="entry name" value="SQUAMOUS CELL CARCINOMA ANTIGEN RECOGNISED BY CYTOTOXIC T LYMPHOCYTES"/>
    <property type="match status" value="1"/>
</dbReference>
<comment type="subcellular location">
    <subcellularLocation>
        <location evidence="1">Nucleus</location>
    </subcellularLocation>
</comment>
<proteinExistence type="inferred from homology"/>
<evidence type="ECO:0000256" key="1">
    <source>
        <dbReference type="ARBA" id="ARBA00004123"/>
    </source>
</evidence>
<dbReference type="GO" id="GO:0045292">
    <property type="term" value="P:mRNA cis splicing, via spliceosome"/>
    <property type="evidence" value="ECO:0007669"/>
    <property type="project" value="TreeGrafter"/>
</dbReference>
<evidence type="ECO:0000256" key="3">
    <source>
        <dbReference type="ARBA" id="ARBA00023242"/>
    </source>
</evidence>
<dbReference type="Proteomes" id="UP001187192">
    <property type="component" value="Unassembled WGS sequence"/>
</dbReference>
<organism evidence="4 5">
    <name type="scientific">Ficus carica</name>
    <name type="common">Common fig</name>
    <dbReference type="NCBI Taxonomy" id="3494"/>
    <lineage>
        <taxon>Eukaryota</taxon>
        <taxon>Viridiplantae</taxon>
        <taxon>Streptophyta</taxon>
        <taxon>Embryophyta</taxon>
        <taxon>Tracheophyta</taxon>
        <taxon>Spermatophyta</taxon>
        <taxon>Magnoliopsida</taxon>
        <taxon>eudicotyledons</taxon>
        <taxon>Gunneridae</taxon>
        <taxon>Pentapetalae</taxon>
        <taxon>rosids</taxon>
        <taxon>fabids</taxon>
        <taxon>Rosales</taxon>
        <taxon>Moraceae</taxon>
        <taxon>Ficeae</taxon>
        <taxon>Ficus</taxon>
    </lineage>
</organism>
<keyword evidence="5" id="KW-1185">Reference proteome</keyword>
<sequence>MEIKNLDQEEDHHHHGLEISHEVAIRKVLSDSVKFLKKRGVFERTTQHSNGRQHLYEMKNGTGRLSDLKSAAQLKDACLHRLYKNKEIRIDILDEFGRDMTPKQAFKEFNIKFHGKRPGFNRKVKRLQHYHRELKMKRMMSSEGLPSTRNMKVTIHE</sequence>
<keyword evidence="3" id="KW-0539">Nucleus</keyword>
<gene>
    <name evidence="4" type="ORF">TIFTF001_029588</name>
</gene>
<dbReference type="Pfam" id="PF03343">
    <property type="entry name" value="SART-1"/>
    <property type="match status" value="1"/>
</dbReference>
<dbReference type="GO" id="GO:0000481">
    <property type="term" value="P:maturation of 5S rRNA"/>
    <property type="evidence" value="ECO:0007669"/>
    <property type="project" value="TreeGrafter"/>
</dbReference>
<dbReference type="EMBL" id="BTGU01000099">
    <property type="protein sequence ID" value="GMN60493.1"/>
    <property type="molecule type" value="Genomic_DNA"/>
</dbReference>
<name>A0AA88DS32_FICCA</name>
<comment type="caution">
    <text evidence="4">The sequence shown here is derived from an EMBL/GenBank/DDBJ whole genome shotgun (WGS) entry which is preliminary data.</text>
</comment>
<evidence type="ECO:0000313" key="5">
    <source>
        <dbReference type="Proteomes" id="UP001187192"/>
    </source>
</evidence>
<reference evidence="4" key="1">
    <citation type="submission" date="2023-07" db="EMBL/GenBank/DDBJ databases">
        <title>draft genome sequence of fig (Ficus carica).</title>
        <authorList>
            <person name="Takahashi T."/>
            <person name="Nishimura K."/>
        </authorList>
    </citation>
    <scope>NUCLEOTIDE SEQUENCE</scope>
</reference>
<dbReference type="GO" id="GO:0046540">
    <property type="term" value="C:U4/U6 x U5 tri-snRNP complex"/>
    <property type="evidence" value="ECO:0007669"/>
    <property type="project" value="TreeGrafter"/>
</dbReference>
<dbReference type="PANTHER" id="PTHR14152:SF5">
    <property type="entry name" value="U4_U6.U5 TRI-SNRNP-ASSOCIATED PROTEIN 1"/>
    <property type="match status" value="1"/>
</dbReference>
<evidence type="ECO:0000313" key="4">
    <source>
        <dbReference type="EMBL" id="GMN60493.1"/>
    </source>
</evidence>
<accession>A0AA88DS32</accession>
<comment type="similarity">
    <text evidence="2">Belongs to the SNU66/SART1 family.</text>
</comment>
<evidence type="ECO:0000256" key="2">
    <source>
        <dbReference type="ARBA" id="ARBA00006076"/>
    </source>
</evidence>
<protein>
    <submittedName>
        <fullName evidence="4">Uncharacterized protein</fullName>
    </submittedName>
</protein>
<dbReference type="InterPro" id="IPR005011">
    <property type="entry name" value="SNU66/SART1"/>
</dbReference>
<dbReference type="AlphaFoldDB" id="A0AA88DS32"/>